<evidence type="ECO:0000259" key="1">
    <source>
        <dbReference type="Pfam" id="PF01037"/>
    </source>
</evidence>
<dbReference type="PANTHER" id="PTHR30154">
    <property type="entry name" value="LEUCINE-RESPONSIVE REGULATORY PROTEIN"/>
    <property type="match status" value="1"/>
</dbReference>
<dbReference type="SMART" id="SM00344">
    <property type="entry name" value="HTH_ASNC"/>
    <property type="match status" value="1"/>
</dbReference>
<comment type="caution">
    <text evidence="2">The sequence shown here is derived from an EMBL/GenBank/DDBJ whole genome shotgun (WGS) entry which is preliminary data.</text>
</comment>
<dbReference type="GO" id="GO:0043200">
    <property type="term" value="P:response to amino acid"/>
    <property type="evidence" value="ECO:0007669"/>
    <property type="project" value="TreeGrafter"/>
</dbReference>
<dbReference type="GO" id="GO:0043565">
    <property type="term" value="F:sequence-specific DNA binding"/>
    <property type="evidence" value="ECO:0007669"/>
    <property type="project" value="TreeGrafter"/>
</dbReference>
<sequence>MLSEGSLEIVDALQISPRAPWSLVGEVLQVDPVTVRRRWEHLTGDGTAWVSAYVGSQASSTVTTGFLEISCEPGRSHDVAHAMAHWNNVVTVQYVAGQHDLLAIVFAADFVQMSQLLLVDLPSLPGVSRVRSSLATRMFEATGQWRLGVLSAAQVRRLRTAAPRRAGSTERPFASPDRDLFRALSQDGRGSNVTLGSRLSLSARQVQRRLTALLARDEVMVRCDVARSLVGWPSAALLWFSVPEDRLEEVGRKLGARHEVRTCAALADERNLLLSVGLRSISDLHGLVSDITARFPYARIRERNLVLRQEKLCGHLLDAAGRTVGSVPLDPWATARDSEPCPGPGLCAGAARQGH</sequence>
<name>A0AA90H8Z9_9ACTN</name>
<dbReference type="RefSeq" id="WP_271314740.1">
    <property type="nucleotide sequence ID" value="NZ_JABXJJ020000019.1"/>
</dbReference>
<reference evidence="2" key="1">
    <citation type="submission" date="2023-05" db="EMBL/GenBank/DDBJ databases">
        <title>Streptantibioticus silvisoli sp. nov., acidotolerant actinomycetes 1 from pine litter.</title>
        <authorList>
            <person name="Swiecimska M."/>
            <person name="Golinska P."/>
            <person name="Sangal V."/>
            <person name="Wachnowicz B."/>
            <person name="Goodfellow M."/>
        </authorList>
    </citation>
    <scope>NUCLEOTIDE SEQUENCE</scope>
    <source>
        <strain evidence="2">SL13</strain>
    </source>
</reference>
<organism evidence="2">
    <name type="scientific">Streptantibioticus silvisoli</name>
    <dbReference type="NCBI Taxonomy" id="2705255"/>
    <lineage>
        <taxon>Bacteria</taxon>
        <taxon>Bacillati</taxon>
        <taxon>Actinomycetota</taxon>
        <taxon>Actinomycetes</taxon>
        <taxon>Kitasatosporales</taxon>
        <taxon>Streptomycetaceae</taxon>
        <taxon>Streptantibioticus</taxon>
    </lineage>
</organism>
<dbReference type="PANTHER" id="PTHR30154:SF34">
    <property type="entry name" value="TRANSCRIPTIONAL REGULATOR AZLB"/>
    <property type="match status" value="1"/>
</dbReference>
<dbReference type="InterPro" id="IPR019888">
    <property type="entry name" value="Tscrpt_reg_AsnC-like"/>
</dbReference>
<dbReference type="EMBL" id="JABXJJ020000019">
    <property type="protein sequence ID" value="MDI5971030.1"/>
    <property type="molecule type" value="Genomic_DNA"/>
</dbReference>
<dbReference type="GO" id="GO:0005829">
    <property type="term" value="C:cytosol"/>
    <property type="evidence" value="ECO:0007669"/>
    <property type="project" value="TreeGrafter"/>
</dbReference>
<dbReference type="Gene3D" id="3.30.70.920">
    <property type="match status" value="1"/>
</dbReference>
<dbReference type="Pfam" id="PF01037">
    <property type="entry name" value="AsnC_trans_reg"/>
    <property type="match status" value="1"/>
</dbReference>
<feature type="domain" description="Transcription regulator AsnC/Lrp ligand binding" evidence="1">
    <location>
        <begin position="68"/>
        <end position="136"/>
    </location>
</feature>
<dbReference type="InterPro" id="IPR019887">
    <property type="entry name" value="Tscrpt_reg_AsnC/Lrp_C"/>
</dbReference>
<accession>A0AA90H8Z9</accession>
<dbReference type="SUPFAM" id="SSF54909">
    <property type="entry name" value="Dimeric alpha+beta barrel"/>
    <property type="match status" value="1"/>
</dbReference>
<protein>
    <submittedName>
        <fullName evidence="2">Lrp/AsnC ligand binding domain-containing protein</fullName>
    </submittedName>
</protein>
<dbReference type="InterPro" id="IPR036388">
    <property type="entry name" value="WH-like_DNA-bd_sf"/>
</dbReference>
<dbReference type="InterPro" id="IPR011008">
    <property type="entry name" value="Dimeric_a/b-barrel"/>
</dbReference>
<evidence type="ECO:0000313" key="2">
    <source>
        <dbReference type="EMBL" id="MDI5971030.1"/>
    </source>
</evidence>
<dbReference type="Gene3D" id="1.10.10.10">
    <property type="entry name" value="Winged helix-like DNA-binding domain superfamily/Winged helix DNA-binding domain"/>
    <property type="match status" value="2"/>
</dbReference>
<gene>
    <name evidence="2" type="ORF">POF50_017050</name>
</gene>
<proteinExistence type="predicted"/>
<dbReference type="AlphaFoldDB" id="A0AA90H8Z9"/>